<organism evidence="3 4">
    <name type="scientific">Candidula unifasciata</name>
    <dbReference type="NCBI Taxonomy" id="100452"/>
    <lineage>
        <taxon>Eukaryota</taxon>
        <taxon>Metazoa</taxon>
        <taxon>Spiralia</taxon>
        <taxon>Lophotrochozoa</taxon>
        <taxon>Mollusca</taxon>
        <taxon>Gastropoda</taxon>
        <taxon>Heterobranchia</taxon>
        <taxon>Euthyneura</taxon>
        <taxon>Panpulmonata</taxon>
        <taxon>Eupulmonata</taxon>
        <taxon>Stylommatophora</taxon>
        <taxon>Helicina</taxon>
        <taxon>Helicoidea</taxon>
        <taxon>Geomitridae</taxon>
        <taxon>Candidula</taxon>
    </lineage>
</organism>
<dbReference type="OrthoDB" id="427280at2759"/>
<dbReference type="GO" id="GO:0005783">
    <property type="term" value="C:endoplasmic reticulum"/>
    <property type="evidence" value="ECO:0007669"/>
    <property type="project" value="TreeGrafter"/>
</dbReference>
<reference evidence="3" key="1">
    <citation type="submission" date="2021-04" db="EMBL/GenBank/DDBJ databases">
        <authorList>
            <consortium name="Molecular Ecology Group"/>
        </authorList>
    </citation>
    <scope>NUCLEOTIDE SEQUENCE</scope>
</reference>
<gene>
    <name evidence="3" type="ORF">CUNI_LOCUS1006</name>
</gene>
<dbReference type="SUPFAM" id="SSF52833">
    <property type="entry name" value="Thioredoxin-like"/>
    <property type="match status" value="1"/>
</dbReference>
<dbReference type="PANTHER" id="PTHR45672">
    <property type="entry name" value="PROTEIN DISULFIDE-ISOMERASE C17H9.14C-RELATED"/>
    <property type="match status" value="1"/>
</dbReference>
<dbReference type="EMBL" id="CAJHNH020000118">
    <property type="protein sequence ID" value="CAG5115448.1"/>
    <property type="molecule type" value="Genomic_DNA"/>
</dbReference>
<dbReference type="Gene3D" id="3.40.30.10">
    <property type="entry name" value="Glutaredoxin"/>
    <property type="match status" value="1"/>
</dbReference>
<dbReference type="InterPro" id="IPR013766">
    <property type="entry name" value="Thioredoxin_domain"/>
</dbReference>
<dbReference type="GO" id="GO:0006457">
    <property type="term" value="P:protein folding"/>
    <property type="evidence" value="ECO:0007669"/>
    <property type="project" value="TreeGrafter"/>
</dbReference>
<name>A0A8S3YGD2_9EUPU</name>
<dbReference type="CDD" id="cd02961">
    <property type="entry name" value="PDI_a_family"/>
    <property type="match status" value="1"/>
</dbReference>
<proteinExistence type="predicted"/>
<dbReference type="InterPro" id="IPR036249">
    <property type="entry name" value="Thioredoxin-like_sf"/>
</dbReference>
<keyword evidence="4" id="KW-1185">Reference proteome</keyword>
<protein>
    <recommendedName>
        <fullName evidence="2">Thioredoxin domain-containing protein</fullName>
    </recommendedName>
</protein>
<evidence type="ECO:0000313" key="4">
    <source>
        <dbReference type="Proteomes" id="UP000678393"/>
    </source>
</evidence>
<sequence>MAEGRYSDSSLPTSFAASPPLHPQQPSSPNSLRSSTPRTPVAGLRDSESPIFGSLPGRRKLSQAENRRHDSMLSNDSGHIYEGIEGDNSFASTHEWIPPLPPRNPPTYHSLFPSVGIKPDFLHSRNPFAKQGPPDPYVESGAVVGLKKKTFRKFIKDLDAAFVLFYNPCEKKCCAAKVSMRQAAHVTRKENHAFAAVDCSQDEELCRKELVFTVPTMKLYVKGMTVNTYSHTNLLPAEIRKFVENAPIVRETVLEKKRCTVQ</sequence>
<evidence type="ECO:0000259" key="2">
    <source>
        <dbReference type="Pfam" id="PF00085"/>
    </source>
</evidence>
<accession>A0A8S3YGD2</accession>
<dbReference type="Pfam" id="PF00085">
    <property type="entry name" value="Thioredoxin"/>
    <property type="match status" value="1"/>
</dbReference>
<dbReference type="InterPro" id="IPR051063">
    <property type="entry name" value="PDI"/>
</dbReference>
<comment type="caution">
    <text evidence="3">The sequence shown here is derived from an EMBL/GenBank/DDBJ whole genome shotgun (WGS) entry which is preliminary data.</text>
</comment>
<evidence type="ECO:0000256" key="1">
    <source>
        <dbReference type="SAM" id="MobiDB-lite"/>
    </source>
</evidence>
<feature type="region of interest" description="Disordered" evidence="1">
    <location>
        <begin position="1"/>
        <end position="79"/>
    </location>
</feature>
<feature type="domain" description="Thioredoxin" evidence="2">
    <location>
        <begin position="143"/>
        <end position="233"/>
    </location>
</feature>
<dbReference type="Proteomes" id="UP000678393">
    <property type="component" value="Unassembled WGS sequence"/>
</dbReference>
<dbReference type="AlphaFoldDB" id="A0A8S3YGD2"/>
<feature type="compositionally biased region" description="Polar residues" evidence="1">
    <location>
        <begin position="7"/>
        <end position="16"/>
    </location>
</feature>
<evidence type="ECO:0000313" key="3">
    <source>
        <dbReference type="EMBL" id="CAG5115448.1"/>
    </source>
</evidence>
<dbReference type="GO" id="GO:0003756">
    <property type="term" value="F:protein disulfide isomerase activity"/>
    <property type="evidence" value="ECO:0007669"/>
    <property type="project" value="TreeGrafter"/>
</dbReference>